<dbReference type="EMBL" id="LR796352">
    <property type="protein sequence ID" value="CAB4139500.1"/>
    <property type="molecule type" value="Genomic_DNA"/>
</dbReference>
<name>A0A6J5M3A3_9CAUD</name>
<proteinExistence type="predicted"/>
<gene>
    <name evidence="1" type="ORF">UFOVP346_53</name>
</gene>
<accession>A0A6J5M3A3</accession>
<protein>
    <submittedName>
        <fullName evidence="1">Uncharacterized protein</fullName>
    </submittedName>
</protein>
<organism evidence="1">
    <name type="scientific">uncultured Caudovirales phage</name>
    <dbReference type="NCBI Taxonomy" id="2100421"/>
    <lineage>
        <taxon>Viruses</taxon>
        <taxon>Duplodnaviria</taxon>
        <taxon>Heunggongvirae</taxon>
        <taxon>Uroviricota</taxon>
        <taxon>Caudoviricetes</taxon>
        <taxon>Peduoviridae</taxon>
        <taxon>Maltschvirus</taxon>
        <taxon>Maltschvirus maltsch</taxon>
    </lineage>
</organism>
<sequence length="136" mass="15956">MTRPFLPFFNPSRPVFVKVDNFQAGGKVWKKGDGFPWDFFGVSEETVQILFFQDFLHHNEELEEEYVAKMSVGDGLDNLTTDQLRLLVDKLNEKVKAKTRTDKEFLQKKCASSKIKSKQIGFIRRWRNLYGEMEND</sequence>
<reference evidence="1" key="1">
    <citation type="submission" date="2020-04" db="EMBL/GenBank/DDBJ databases">
        <authorList>
            <person name="Chiriac C."/>
            <person name="Salcher M."/>
            <person name="Ghai R."/>
            <person name="Kavagutti S V."/>
        </authorList>
    </citation>
    <scope>NUCLEOTIDE SEQUENCE</scope>
</reference>
<evidence type="ECO:0000313" key="1">
    <source>
        <dbReference type="EMBL" id="CAB4139500.1"/>
    </source>
</evidence>